<protein>
    <submittedName>
        <fullName evidence="1">Uncharacterized protein</fullName>
    </submittedName>
</protein>
<evidence type="ECO:0000313" key="1">
    <source>
        <dbReference type="EMBL" id="EGC36090.1"/>
    </source>
</evidence>
<proteinExistence type="predicted"/>
<dbReference type="GeneID" id="10501357"/>
<dbReference type="Proteomes" id="UP000001064">
    <property type="component" value="Unassembled WGS sequence"/>
</dbReference>
<dbReference type="VEuPathDB" id="AmoebaDB:DICPUDRAFT_78258"/>
<name>F0ZJ14_DICPU</name>
<sequence length="106" mass="12720">MNILIASYCNDREDIIEYLIKKHKDEIYSKIKYEVLLVPSMYNRNNVNLFENIMNILIASYCNDREDIIEYLVNKHKQKIKKIQRAFGGKLPKEVVCSTSIYLKWW</sequence>
<dbReference type="AlphaFoldDB" id="F0ZJ14"/>
<reference evidence="2" key="1">
    <citation type="journal article" date="2011" name="Genome Biol.">
        <title>Comparative genomics of the social amoebae Dictyostelium discoideum and Dictyostelium purpureum.</title>
        <authorList>
            <consortium name="US DOE Joint Genome Institute (JGI-PGF)"/>
            <person name="Sucgang R."/>
            <person name="Kuo A."/>
            <person name="Tian X."/>
            <person name="Salerno W."/>
            <person name="Parikh A."/>
            <person name="Feasley C.L."/>
            <person name="Dalin E."/>
            <person name="Tu H."/>
            <person name="Huang E."/>
            <person name="Barry K."/>
            <person name="Lindquist E."/>
            <person name="Shapiro H."/>
            <person name="Bruce D."/>
            <person name="Schmutz J."/>
            <person name="Salamov A."/>
            <person name="Fey P."/>
            <person name="Gaudet P."/>
            <person name="Anjard C."/>
            <person name="Babu M.M."/>
            <person name="Basu S."/>
            <person name="Bushmanova Y."/>
            <person name="van der Wel H."/>
            <person name="Katoh-Kurasawa M."/>
            <person name="Dinh C."/>
            <person name="Coutinho P.M."/>
            <person name="Saito T."/>
            <person name="Elias M."/>
            <person name="Schaap P."/>
            <person name="Kay R.R."/>
            <person name="Henrissat B."/>
            <person name="Eichinger L."/>
            <person name="Rivero F."/>
            <person name="Putnam N.H."/>
            <person name="West C.M."/>
            <person name="Loomis W.F."/>
            <person name="Chisholm R.L."/>
            <person name="Shaulsky G."/>
            <person name="Strassmann J.E."/>
            <person name="Queller D.C."/>
            <person name="Kuspa A."/>
            <person name="Grigoriev I.V."/>
        </authorList>
    </citation>
    <scope>NUCLEOTIDE SEQUENCE [LARGE SCALE GENOMIC DNA]</scope>
    <source>
        <strain evidence="2">QSDP1</strain>
    </source>
</reference>
<dbReference type="RefSeq" id="XP_003287408.1">
    <property type="nucleotide sequence ID" value="XM_003287360.1"/>
</dbReference>
<dbReference type="KEGG" id="dpp:DICPUDRAFT_78258"/>
<gene>
    <name evidence="1" type="ORF">DICPUDRAFT_78258</name>
</gene>
<dbReference type="EMBL" id="GL871038">
    <property type="protein sequence ID" value="EGC36090.1"/>
    <property type="molecule type" value="Genomic_DNA"/>
</dbReference>
<accession>F0ZJ14</accession>
<keyword evidence="2" id="KW-1185">Reference proteome</keyword>
<evidence type="ECO:0000313" key="2">
    <source>
        <dbReference type="Proteomes" id="UP000001064"/>
    </source>
</evidence>
<dbReference type="InParanoid" id="F0ZJ14"/>
<organism evidence="1 2">
    <name type="scientific">Dictyostelium purpureum</name>
    <name type="common">Slime mold</name>
    <dbReference type="NCBI Taxonomy" id="5786"/>
    <lineage>
        <taxon>Eukaryota</taxon>
        <taxon>Amoebozoa</taxon>
        <taxon>Evosea</taxon>
        <taxon>Eumycetozoa</taxon>
        <taxon>Dictyostelia</taxon>
        <taxon>Dictyosteliales</taxon>
        <taxon>Dictyosteliaceae</taxon>
        <taxon>Dictyostelium</taxon>
    </lineage>
</organism>